<sequence length="247" mass="26654">MALIVALWRPGVEAAPPVQPVSPAEVSTSAAQPDAAAAQQPAQIPAEGTTPAAEAPRGENRVNATFFAIHAGNYEVNYTVYLELCSGAVCFQMSGWAVYGEGPPGNYTYGVLSGRWPGLGDVVWEMRGATEGNESYGVLKMCIADLCYNETSKPVVVKMAMEEAAGACEAAVNGTTLRGALSKRTHVRDFLDLEAAANETACFYNGIPLAGEVHIREGEKRAYMRIEAVWLREFDEARYREVLETLK</sequence>
<dbReference type="eggNOG" id="arCOG07483">
    <property type="taxonomic scope" value="Archaea"/>
</dbReference>
<dbReference type="KEGG" id="pog:Pogu_2129"/>
<dbReference type="Proteomes" id="UP000009062">
    <property type="component" value="Chromosome"/>
</dbReference>
<gene>
    <name evidence="2" type="ordered locus">Pogu_2129</name>
</gene>
<evidence type="ECO:0000313" key="2">
    <source>
        <dbReference type="EMBL" id="AFA40156.1"/>
    </source>
</evidence>
<keyword evidence="3" id="KW-1185">Reference proteome</keyword>
<protein>
    <submittedName>
        <fullName evidence="2">Uncharacterized protein</fullName>
    </submittedName>
</protein>
<dbReference type="EMBL" id="CP003316">
    <property type="protein sequence ID" value="AFA40156.1"/>
    <property type="molecule type" value="Genomic_DNA"/>
</dbReference>
<evidence type="ECO:0000256" key="1">
    <source>
        <dbReference type="SAM" id="MobiDB-lite"/>
    </source>
</evidence>
<dbReference type="AlphaFoldDB" id="H6QCW0"/>
<evidence type="ECO:0000313" key="3">
    <source>
        <dbReference type="Proteomes" id="UP000009062"/>
    </source>
</evidence>
<organism evidence="2 3">
    <name type="scientific">Pyrobaculum oguniense (strain DSM 13380 / JCM 10595 / TE7)</name>
    <dbReference type="NCBI Taxonomy" id="698757"/>
    <lineage>
        <taxon>Archaea</taxon>
        <taxon>Thermoproteota</taxon>
        <taxon>Thermoprotei</taxon>
        <taxon>Thermoproteales</taxon>
        <taxon>Thermoproteaceae</taxon>
        <taxon>Pyrobaculum</taxon>
    </lineage>
</organism>
<feature type="compositionally biased region" description="Low complexity" evidence="1">
    <location>
        <begin position="30"/>
        <end position="55"/>
    </location>
</feature>
<dbReference type="HOGENOM" id="CLU_1109535_0_0_2"/>
<feature type="region of interest" description="Disordered" evidence="1">
    <location>
        <begin position="16"/>
        <end position="57"/>
    </location>
</feature>
<proteinExistence type="predicted"/>
<reference evidence="2 3" key="1">
    <citation type="journal article" date="2012" name="Stand. Genomic Sci.">
        <title>Complete genome sequence of Pyrobaculum oguniense.</title>
        <authorList>
            <person name="Bernick D.L."/>
            <person name="Karplus K."/>
            <person name="Lui L.M."/>
            <person name="Coker J.K."/>
            <person name="Murphy J.N."/>
            <person name="Chan P.P."/>
            <person name="Cozen A.E."/>
            <person name="Lowe T.M."/>
        </authorList>
    </citation>
    <scope>NUCLEOTIDE SEQUENCE [LARGE SCALE GENOMIC DNA]</scope>
    <source>
        <strain evidence="2 3">TE7</strain>
    </source>
</reference>
<accession>H6QCW0</accession>
<name>H6QCW0_PYROT</name>